<dbReference type="InterPro" id="IPR000719">
    <property type="entry name" value="Prot_kinase_dom"/>
</dbReference>
<evidence type="ECO:0000256" key="16">
    <source>
        <dbReference type="ARBA" id="ARBA00054329"/>
    </source>
</evidence>
<dbReference type="GO" id="GO:0005634">
    <property type="term" value="C:nucleus"/>
    <property type="evidence" value="ECO:0007669"/>
    <property type="project" value="TreeGrafter"/>
</dbReference>
<dbReference type="GO" id="GO:0030332">
    <property type="term" value="F:cyclin binding"/>
    <property type="evidence" value="ECO:0007669"/>
    <property type="project" value="TreeGrafter"/>
</dbReference>
<comment type="similarity">
    <text evidence="1">Belongs to the protein kinase superfamily. CMGC Ser/Thr protein kinase family. CDC2/CDKX subfamily.</text>
</comment>
<dbReference type="GO" id="GO:0010468">
    <property type="term" value="P:regulation of gene expression"/>
    <property type="evidence" value="ECO:0007669"/>
    <property type="project" value="TreeGrafter"/>
</dbReference>
<dbReference type="InterPro" id="IPR011009">
    <property type="entry name" value="Kinase-like_dom_sf"/>
</dbReference>
<keyword evidence="5" id="KW-0132">Cell division</keyword>
<evidence type="ECO:0000256" key="8">
    <source>
        <dbReference type="ARBA" id="ARBA00022776"/>
    </source>
</evidence>
<dbReference type="PROSITE" id="PS50011">
    <property type="entry name" value="PROTEIN_KINASE_DOM"/>
    <property type="match status" value="1"/>
</dbReference>
<dbReference type="SMART" id="SM00220">
    <property type="entry name" value="S_TKc"/>
    <property type="match status" value="1"/>
</dbReference>
<dbReference type="GO" id="GO:0005737">
    <property type="term" value="C:cytoplasm"/>
    <property type="evidence" value="ECO:0007669"/>
    <property type="project" value="TreeGrafter"/>
</dbReference>
<dbReference type="Proteomes" id="UP001273209">
    <property type="component" value="Unassembled WGS sequence"/>
</dbReference>
<accession>A0AAE1ICK2</accession>
<evidence type="ECO:0000256" key="15">
    <source>
        <dbReference type="ARBA" id="ARBA00048367"/>
    </source>
</evidence>
<evidence type="ECO:0000256" key="18">
    <source>
        <dbReference type="PROSITE-ProRule" id="PRU10141"/>
    </source>
</evidence>
<keyword evidence="8" id="KW-0498">Mitosis</keyword>
<evidence type="ECO:0000256" key="2">
    <source>
        <dbReference type="ARBA" id="ARBA00012425"/>
    </source>
</evidence>
<comment type="catalytic activity">
    <reaction evidence="15">
        <text>L-seryl-[protein] + ATP = O-phospho-L-seryl-[protein] + ADP + H(+)</text>
        <dbReference type="Rhea" id="RHEA:17989"/>
        <dbReference type="Rhea" id="RHEA-COMP:9863"/>
        <dbReference type="Rhea" id="RHEA-COMP:11604"/>
        <dbReference type="ChEBI" id="CHEBI:15378"/>
        <dbReference type="ChEBI" id="CHEBI:29999"/>
        <dbReference type="ChEBI" id="CHEBI:30616"/>
        <dbReference type="ChEBI" id="CHEBI:83421"/>
        <dbReference type="ChEBI" id="CHEBI:456216"/>
        <dbReference type="EC" id="2.7.11.22"/>
    </reaction>
</comment>
<evidence type="ECO:0000256" key="6">
    <source>
        <dbReference type="ARBA" id="ARBA00022679"/>
    </source>
</evidence>
<evidence type="ECO:0000256" key="12">
    <source>
        <dbReference type="ARBA" id="ARBA00039266"/>
    </source>
</evidence>
<dbReference type="Gene3D" id="1.10.510.10">
    <property type="entry name" value="Transferase(Phosphotransferase) domain 1"/>
    <property type="match status" value="1"/>
</dbReference>
<dbReference type="PANTHER" id="PTHR24056">
    <property type="entry name" value="CELL DIVISION PROTEIN KINASE"/>
    <property type="match status" value="1"/>
</dbReference>
<evidence type="ECO:0000256" key="10">
    <source>
        <dbReference type="ARBA" id="ARBA00022840"/>
    </source>
</evidence>
<dbReference type="GO" id="GO:0004693">
    <property type="term" value="F:cyclin-dependent protein serine/threonine kinase activity"/>
    <property type="evidence" value="ECO:0007669"/>
    <property type="project" value="UniProtKB-EC"/>
</dbReference>
<evidence type="ECO:0000256" key="4">
    <source>
        <dbReference type="ARBA" id="ARBA00022553"/>
    </source>
</evidence>
<keyword evidence="23" id="KW-1185">Reference proteome</keyword>
<name>A0AAE1ICK2_9HYPO</name>
<dbReference type="GO" id="GO:0000082">
    <property type="term" value="P:G1/S transition of mitotic cell cycle"/>
    <property type="evidence" value="ECO:0007669"/>
    <property type="project" value="TreeGrafter"/>
</dbReference>
<dbReference type="InterPro" id="IPR017441">
    <property type="entry name" value="Protein_kinase_ATP_BS"/>
</dbReference>
<comment type="function">
    <text evidence="16">Cyclin-dependent kinase that acts as a master regulator of the mitotic and meiotic cell cycles.</text>
</comment>
<keyword evidence="11" id="KW-0131">Cell cycle</keyword>
<dbReference type="PROSITE" id="PS00108">
    <property type="entry name" value="PROTEIN_KINASE_ST"/>
    <property type="match status" value="1"/>
</dbReference>
<evidence type="ECO:0000256" key="9">
    <source>
        <dbReference type="ARBA" id="ARBA00022777"/>
    </source>
</evidence>
<keyword evidence="10 18" id="KW-0067">ATP-binding</keyword>
<keyword evidence="7 18" id="KW-0547">Nucleotide-binding</keyword>
<dbReference type="CDD" id="cd07835">
    <property type="entry name" value="STKc_CDK1_CdkB_like"/>
    <property type="match status" value="1"/>
</dbReference>
<evidence type="ECO:0000259" key="21">
    <source>
        <dbReference type="PROSITE" id="PS50011"/>
    </source>
</evidence>
<evidence type="ECO:0000313" key="23">
    <source>
        <dbReference type="Proteomes" id="UP001273209"/>
    </source>
</evidence>
<dbReference type="PANTHER" id="PTHR24056:SF254">
    <property type="entry name" value="CYCLIN-DEPENDENT KINASE 2"/>
    <property type="match status" value="1"/>
</dbReference>
<dbReference type="InterPro" id="IPR008271">
    <property type="entry name" value="Ser/Thr_kinase_AS"/>
</dbReference>
<organism evidence="22 23">
    <name type="scientific">Trichoderma aggressivum f. europaeum</name>
    <dbReference type="NCBI Taxonomy" id="173218"/>
    <lineage>
        <taxon>Eukaryota</taxon>
        <taxon>Fungi</taxon>
        <taxon>Dikarya</taxon>
        <taxon>Ascomycota</taxon>
        <taxon>Pezizomycotina</taxon>
        <taxon>Sordariomycetes</taxon>
        <taxon>Hypocreomycetidae</taxon>
        <taxon>Hypocreales</taxon>
        <taxon>Hypocreaceae</taxon>
        <taxon>Trichoderma</taxon>
    </lineage>
</organism>
<dbReference type="GO" id="GO:0051301">
    <property type="term" value="P:cell division"/>
    <property type="evidence" value="ECO:0007669"/>
    <property type="project" value="UniProtKB-KW"/>
</dbReference>
<dbReference type="PROSITE" id="PS00107">
    <property type="entry name" value="PROTEIN_KINASE_ATP"/>
    <property type="match status" value="1"/>
</dbReference>
<evidence type="ECO:0000256" key="14">
    <source>
        <dbReference type="ARBA" id="ARBA00047811"/>
    </source>
</evidence>
<dbReference type="GO" id="GO:0010389">
    <property type="term" value="P:regulation of G2/M transition of mitotic cell cycle"/>
    <property type="evidence" value="ECO:0007669"/>
    <property type="project" value="TreeGrafter"/>
</dbReference>
<dbReference type="GO" id="GO:0007165">
    <property type="term" value="P:signal transduction"/>
    <property type="evidence" value="ECO:0007669"/>
    <property type="project" value="TreeGrafter"/>
</dbReference>
<dbReference type="GO" id="GO:0005524">
    <property type="term" value="F:ATP binding"/>
    <property type="evidence" value="ECO:0007669"/>
    <property type="project" value="UniProtKB-UniRule"/>
</dbReference>
<evidence type="ECO:0000256" key="3">
    <source>
        <dbReference type="ARBA" id="ARBA00022527"/>
    </source>
</evidence>
<keyword evidence="4" id="KW-0597">Phosphoprotein</keyword>
<dbReference type="SUPFAM" id="SSF56112">
    <property type="entry name" value="Protein kinase-like (PK-like)"/>
    <property type="match status" value="1"/>
</dbReference>
<feature type="compositionally biased region" description="Low complexity" evidence="20">
    <location>
        <begin position="408"/>
        <end position="420"/>
    </location>
</feature>
<keyword evidence="6" id="KW-0808">Transferase</keyword>
<dbReference type="EMBL" id="JAWRVG010000021">
    <property type="protein sequence ID" value="KAK4072734.1"/>
    <property type="molecule type" value="Genomic_DNA"/>
</dbReference>
<dbReference type="FunFam" id="1.10.510.10:FF:000144">
    <property type="entry name" value="Cyclin-dependent kinase 2"/>
    <property type="match status" value="1"/>
</dbReference>
<dbReference type="FunFam" id="3.30.200.20:FF:000027">
    <property type="entry name" value="Putative Cyclin-dependent kinase 1"/>
    <property type="match status" value="1"/>
</dbReference>
<dbReference type="EC" id="2.7.11.22" evidence="2"/>
<evidence type="ECO:0000256" key="1">
    <source>
        <dbReference type="ARBA" id="ARBA00006485"/>
    </source>
</evidence>
<sequence>MSHRRHKACRFDYIHQHRLTDSLLSVHQTIQNAQYGPAQPRDASNAELFGDQENIDPRLRADIVNGTDDECGDGMESEDVFGEIPPVTNRHPTTAMENYQKLEKVGEGTYGVVYKARDLANAGRIVALKKIRLEAEDEGVPSTAIREISLLKEMRDPHILRLLNIVHSDGHKLYLVFEFLDLDLKRYMEALPVSDGGRGKALPEGSSLRLQQLGLGDAVIRKFMMHLCNGIRYCHSHRVLHRDLKPQNLLIDKEGNLKLADFGLARAFGVPLRTYTHEVVTLWYRAPEILLGGRQYSTGVDMWSIGCIFAEMCTRKPLFPGDSEIDEIFRIFRALGTPTEDLWPGVTSYPDFKASFPKWQRDYTQALCPNLDDKGLDLLEMMLVYDPAGRISAKQACNHPYFEDYVSTPGPTTTTPANPTARGASYFH</sequence>
<dbReference type="Gene3D" id="3.30.200.20">
    <property type="entry name" value="Phosphorylase Kinase, domain 1"/>
    <property type="match status" value="1"/>
</dbReference>
<dbReference type="InterPro" id="IPR050108">
    <property type="entry name" value="CDK"/>
</dbReference>
<evidence type="ECO:0000256" key="13">
    <source>
        <dbReference type="ARBA" id="ARBA00041293"/>
    </source>
</evidence>
<evidence type="ECO:0000256" key="11">
    <source>
        <dbReference type="ARBA" id="ARBA00023306"/>
    </source>
</evidence>
<keyword evidence="3 19" id="KW-0723">Serine/threonine-protein kinase</keyword>
<feature type="binding site" evidence="18">
    <location>
        <position position="129"/>
    </location>
    <ligand>
        <name>ATP</name>
        <dbReference type="ChEBI" id="CHEBI:30616"/>
    </ligand>
</feature>
<evidence type="ECO:0000256" key="19">
    <source>
        <dbReference type="RuleBase" id="RU000304"/>
    </source>
</evidence>
<dbReference type="Pfam" id="PF00069">
    <property type="entry name" value="Pkinase"/>
    <property type="match status" value="1"/>
</dbReference>
<evidence type="ECO:0000313" key="22">
    <source>
        <dbReference type="EMBL" id="KAK4072734.1"/>
    </source>
</evidence>
<evidence type="ECO:0000256" key="5">
    <source>
        <dbReference type="ARBA" id="ARBA00022618"/>
    </source>
</evidence>
<comment type="catalytic activity">
    <reaction evidence="14">
        <text>L-threonyl-[protein] + ATP = O-phospho-L-threonyl-[protein] + ADP + H(+)</text>
        <dbReference type="Rhea" id="RHEA:46608"/>
        <dbReference type="Rhea" id="RHEA-COMP:11060"/>
        <dbReference type="Rhea" id="RHEA-COMP:11605"/>
        <dbReference type="ChEBI" id="CHEBI:15378"/>
        <dbReference type="ChEBI" id="CHEBI:30013"/>
        <dbReference type="ChEBI" id="CHEBI:30616"/>
        <dbReference type="ChEBI" id="CHEBI:61977"/>
        <dbReference type="ChEBI" id="CHEBI:456216"/>
        <dbReference type="EC" id="2.7.11.22"/>
    </reaction>
</comment>
<dbReference type="AlphaFoldDB" id="A0AAE1ICK2"/>
<evidence type="ECO:0000256" key="17">
    <source>
        <dbReference type="ARBA" id="ARBA00064036"/>
    </source>
</evidence>
<feature type="region of interest" description="Disordered" evidence="20">
    <location>
        <begin position="408"/>
        <end position="428"/>
    </location>
</feature>
<protein>
    <recommendedName>
        <fullName evidence="12">Cyclin-dependent kinase 1</fullName>
        <ecNumber evidence="2">2.7.11.22</ecNumber>
    </recommendedName>
    <alternativeName>
        <fullName evidence="13">Cell division protein kinase 1</fullName>
    </alternativeName>
</protein>
<comment type="subunit">
    <text evidence="17">Forms a stable but non-covalent complex with a regulatory subunit (SUC1) and with a cyclin.</text>
</comment>
<evidence type="ECO:0000256" key="7">
    <source>
        <dbReference type="ARBA" id="ARBA00022741"/>
    </source>
</evidence>
<feature type="domain" description="Protein kinase" evidence="21">
    <location>
        <begin position="99"/>
        <end position="402"/>
    </location>
</feature>
<gene>
    <name evidence="22" type="ORF">Triagg1_5779</name>
</gene>
<reference evidence="22" key="1">
    <citation type="submission" date="2023-11" db="EMBL/GenBank/DDBJ databases">
        <title>The genome sequences of three competitors of mushroom-forming fungi.</title>
        <authorList>
            <person name="Beijen E."/>
            <person name="Ohm R.A."/>
        </authorList>
    </citation>
    <scope>NUCLEOTIDE SEQUENCE</scope>
    <source>
        <strain evidence="22">CBS 100526</strain>
    </source>
</reference>
<comment type="caution">
    <text evidence="22">The sequence shown here is derived from an EMBL/GenBank/DDBJ whole genome shotgun (WGS) entry which is preliminary data.</text>
</comment>
<evidence type="ECO:0000256" key="20">
    <source>
        <dbReference type="SAM" id="MobiDB-lite"/>
    </source>
</evidence>
<proteinExistence type="inferred from homology"/>
<dbReference type="GO" id="GO:0000307">
    <property type="term" value="C:cyclin-dependent protein kinase holoenzyme complex"/>
    <property type="evidence" value="ECO:0007669"/>
    <property type="project" value="TreeGrafter"/>
</dbReference>
<keyword evidence="9" id="KW-0418">Kinase</keyword>